<dbReference type="InterPro" id="IPR048469">
    <property type="entry name" value="YchJ-like_M"/>
</dbReference>
<dbReference type="SUPFAM" id="SSF54427">
    <property type="entry name" value="NTF2-like"/>
    <property type="match status" value="1"/>
</dbReference>
<dbReference type="AlphaFoldDB" id="A0A928UVX9"/>
<keyword evidence="3" id="KW-1185">Reference proteome</keyword>
<evidence type="ECO:0000313" key="2">
    <source>
        <dbReference type="EMBL" id="MBE8712119.1"/>
    </source>
</evidence>
<comment type="caution">
    <text evidence="2">The sequence shown here is derived from an EMBL/GenBank/DDBJ whole genome shotgun (WGS) entry which is preliminary data.</text>
</comment>
<evidence type="ECO:0000313" key="3">
    <source>
        <dbReference type="Proteomes" id="UP000616201"/>
    </source>
</evidence>
<organism evidence="2 3">
    <name type="scientific">Sphingobacterium hungaricum</name>
    <dbReference type="NCBI Taxonomy" id="2082723"/>
    <lineage>
        <taxon>Bacteria</taxon>
        <taxon>Pseudomonadati</taxon>
        <taxon>Bacteroidota</taxon>
        <taxon>Sphingobacteriia</taxon>
        <taxon>Sphingobacteriales</taxon>
        <taxon>Sphingobacteriaceae</taxon>
        <taxon>Sphingobacterium</taxon>
    </lineage>
</organism>
<protein>
    <submittedName>
        <fullName evidence="2">Zinc chelation protein SecC</fullName>
    </submittedName>
</protein>
<dbReference type="InterPro" id="IPR032710">
    <property type="entry name" value="NTF2-like_dom_sf"/>
</dbReference>
<sequence length="125" mass="14717">MMTECPCGSGKPYTDCCSKIHQDLRLASSAEQLMRARYAAFTLQLIDFIYDSFYWKSRKLQNKSDIADWAKANKWMKLEVLNATENTVEFKAYYLNPQGEMEIHHELSKFKQDNKIWYYLSGKHA</sequence>
<gene>
    <name evidence="2" type="ORF">C4F49_00295</name>
</gene>
<name>A0A928UVX9_9SPHI</name>
<dbReference type="Pfam" id="PF17775">
    <property type="entry name" value="YchJ_M-like"/>
    <property type="match status" value="1"/>
</dbReference>
<feature type="domain" description="YchJ-like middle NTF2-like" evidence="1">
    <location>
        <begin position="29"/>
        <end position="122"/>
    </location>
</feature>
<evidence type="ECO:0000259" key="1">
    <source>
        <dbReference type="Pfam" id="PF17775"/>
    </source>
</evidence>
<proteinExistence type="predicted"/>
<dbReference type="Gene3D" id="3.10.450.50">
    <property type="match status" value="1"/>
</dbReference>
<dbReference type="EMBL" id="PRDK01000001">
    <property type="protein sequence ID" value="MBE8712119.1"/>
    <property type="molecule type" value="Genomic_DNA"/>
</dbReference>
<reference evidence="2" key="1">
    <citation type="submission" date="2018-02" db="EMBL/GenBank/DDBJ databases">
        <authorList>
            <person name="Vasarhelyi B.M."/>
            <person name="Deshmukh S."/>
            <person name="Balint B."/>
            <person name="Kukolya J."/>
        </authorList>
    </citation>
    <scope>NUCLEOTIDE SEQUENCE</scope>
    <source>
        <strain evidence="2">KB22</strain>
    </source>
</reference>
<dbReference type="Proteomes" id="UP000616201">
    <property type="component" value="Unassembled WGS sequence"/>
</dbReference>
<accession>A0A928UVX9</accession>